<protein>
    <submittedName>
        <fullName evidence="1">Uncharacterized protein</fullName>
    </submittedName>
</protein>
<sequence>MTDSSPTKMCLSYDDNYLELEPTLSSMVDGEQFMCVKTGETINHDLYGDNMEVYDLTVNVSELPFTPGEPHGVNPKYLLGKVSMFFPQSHINYAARDPEVACPALLLRNRLNRIIRGESPKEPLTSLFSEPPRRVDFEECYEFTSALVDMVVEEHGPNVFRNVVELRVHTVEDWNKIRQYGTPNLKYLVIGTVKDHKRLHAVPSMTTLEIRFSSILSVKGALDDIFLKRIVVNESIFHVDRDYLMTKCKHLVCVDNRYTIDGTWRSVNRSMCALPIKDVAFSRVELITYRVVRAKGAPSSQTYNFSFKVYDRSRLFKVLTGGDSPTFRH</sequence>
<accession>A0A6C0JV08</accession>
<proteinExistence type="predicted"/>
<dbReference type="AlphaFoldDB" id="A0A6C0JV08"/>
<reference evidence="1" key="1">
    <citation type="journal article" date="2020" name="Nature">
        <title>Giant virus diversity and host interactions through global metagenomics.</title>
        <authorList>
            <person name="Schulz F."/>
            <person name="Roux S."/>
            <person name="Paez-Espino D."/>
            <person name="Jungbluth S."/>
            <person name="Walsh D.A."/>
            <person name="Denef V.J."/>
            <person name="McMahon K.D."/>
            <person name="Konstantinidis K.T."/>
            <person name="Eloe-Fadrosh E.A."/>
            <person name="Kyrpides N.C."/>
            <person name="Woyke T."/>
        </authorList>
    </citation>
    <scope>NUCLEOTIDE SEQUENCE</scope>
    <source>
        <strain evidence="1">GVMAG-S-1063924-116</strain>
    </source>
</reference>
<evidence type="ECO:0000313" key="1">
    <source>
        <dbReference type="EMBL" id="QHU08540.1"/>
    </source>
</evidence>
<name>A0A6C0JV08_9ZZZZ</name>
<organism evidence="1">
    <name type="scientific">viral metagenome</name>
    <dbReference type="NCBI Taxonomy" id="1070528"/>
    <lineage>
        <taxon>unclassified sequences</taxon>
        <taxon>metagenomes</taxon>
        <taxon>organismal metagenomes</taxon>
    </lineage>
</organism>
<dbReference type="EMBL" id="MN740698">
    <property type="protein sequence ID" value="QHU08540.1"/>
    <property type="molecule type" value="Genomic_DNA"/>
</dbReference>